<dbReference type="AlphaFoldDB" id="A0AAE4BL49"/>
<evidence type="ECO:0000313" key="2">
    <source>
        <dbReference type="Proteomes" id="UP001185331"/>
    </source>
</evidence>
<dbReference type="RefSeq" id="WP_309855112.1">
    <property type="nucleotide sequence ID" value="NZ_JAVDQJ010000005.1"/>
</dbReference>
<reference evidence="1" key="1">
    <citation type="submission" date="2023-07" db="EMBL/GenBank/DDBJ databases">
        <title>Sorghum-associated microbial communities from plants grown in Nebraska, USA.</title>
        <authorList>
            <person name="Schachtman D."/>
        </authorList>
    </citation>
    <scope>NUCLEOTIDE SEQUENCE</scope>
    <source>
        <strain evidence="1">BE330</strain>
    </source>
</reference>
<organism evidence="1 2">
    <name type="scientific">Deinococcus soli</name>
    <name type="common">ex Cha et al. 2016</name>
    <dbReference type="NCBI Taxonomy" id="1309411"/>
    <lineage>
        <taxon>Bacteria</taxon>
        <taxon>Thermotogati</taxon>
        <taxon>Deinococcota</taxon>
        <taxon>Deinococci</taxon>
        <taxon>Deinococcales</taxon>
        <taxon>Deinococcaceae</taxon>
        <taxon>Deinococcus</taxon>
    </lineage>
</organism>
<dbReference type="EMBL" id="JAVDQK010000004">
    <property type="protein sequence ID" value="MDR6218538.1"/>
    <property type="molecule type" value="Genomic_DNA"/>
</dbReference>
<gene>
    <name evidence="1" type="ORF">J2Y00_002101</name>
</gene>
<evidence type="ECO:0000313" key="1">
    <source>
        <dbReference type="EMBL" id="MDR6218538.1"/>
    </source>
</evidence>
<name>A0AAE4BL49_9DEIO</name>
<comment type="caution">
    <text evidence="1">The sequence shown here is derived from an EMBL/GenBank/DDBJ whole genome shotgun (WGS) entry which is preliminary data.</text>
</comment>
<accession>A0AAE4BL49</accession>
<protein>
    <submittedName>
        <fullName evidence="1">Uncharacterized protein</fullName>
    </submittedName>
</protein>
<proteinExistence type="predicted"/>
<sequence>MMKRPGARGLPTDVPGAYDRHMQALDAHDAQVRRVEQAEAALCAAARDAD</sequence>
<dbReference type="Proteomes" id="UP001185331">
    <property type="component" value="Unassembled WGS sequence"/>
</dbReference>